<dbReference type="InterPro" id="IPR022996">
    <property type="entry name" value="UPF0310"/>
</dbReference>
<proteinExistence type="inferred from homology"/>
<dbReference type="Gene3D" id="3.10.590.10">
    <property type="entry name" value="ph1033 like domains"/>
    <property type="match status" value="1"/>
</dbReference>
<dbReference type="CDD" id="cd21132">
    <property type="entry name" value="EVE-like"/>
    <property type="match status" value="1"/>
</dbReference>
<evidence type="ECO:0000256" key="1">
    <source>
        <dbReference type="HAMAP-Rule" id="MF_00771"/>
    </source>
</evidence>
<sequence length="174" mass="18954">MPRHLHETTTALGLHPPRETPAAREPRHWIAVACADHVRRGIAEGVMQVCHGKAGPLRRLNAGDAVVYYSPVIAFRGSERCQAFTAFGTVADDAVYQADMDEGFRPWRRAVAWREAAPVPIPPLLDRLDLTRGRRAWGYPFRFGLLEATGHDMGLILAAAGLGMPGPDLVGTGP</sequence>
<comment type="caution">
    <text evidence="4">The sequence shown here is derived from an EMBL/GenBank/DDBJ whole genome shotgun (WGS) entry which is preliminary data.</text>
</comment>
<comment type="similarity">
    <text evidence="1">Belongs to the UPF0310 family.</text>
</comment>
<name>A0A5B2VG97_9HYPH</name>
<dbReference type="Proteomes" id="UP000323142">
    <property type="component" value="Unassembled WGS sequence"/>
</dbReference>
<dbReference type="RefSeq" id="WP_149817093.1">
    <property type="nucleotide sequence ID" value="NZ_VUOA01000019.1"/>
</dbReference>
<dbReference type="InterPro" id="IPR002740">
    <property type="entry name" value="EVE_domain"/>
</dbReference>
<dbReference type="HAMAP" id="MF_00771">
    <property type="entry name" value="UPF0310"/>
    <property type="match status" value="1"/>
</dbReference>
<dbReference type="AlphaFoldDB" id="A0A5B2VG97"/>
<keyword evidence="5" id="KW-1185">Reference proteome</keyword>
<gene>
    <name evidence="4" type="ORF">F0L46_10190</name>
</gene>
<accession>A0A5B2VG97</accession>
<evidence type="ECO:0000313" key="5">
    <source>
        <dbReference type="Proteomes" id="UP000323142"/>
    </source>
</evidence>
<evidence type="ECO:0000313" key="4">
    <source>
        <dbReference type="EMBL" id="KAA2237359.1"/>
    </source>
</evidence>
<dbReference type="InterPro" id="IPR015947">
    <property type="entry name" value="PUA-like_sf"/>
</dbReference>
<dbReference type="EMBL" id="VUOA01000019">
    <property type="protein sequence ID" value="KAA2237359.1"/>
    <property type="molecule type" value="Genomic_DNA"/>
</dbReference>
<evidence type="ECO:0000256" key="2">
    <source>
        <dbReference type="SAM" id="MobiDB-lite"/>
    </source>
</evidence>
<reference evidence="4 5" key="2">
    <citation type="submission" date="2019-09" db="EMBL/GenBank/DDBJ databases">
        <authorList>
            <person name="Jin C."/>
        </authorList>
    </citation>
    <scope>NUCLEOTIDE SEQUENCE [LARGE SCALE GENOMIC DNA]</scope>
    <source>
        <strain evidence="4 5">BN140002</strain>
    </source>
</reference>
<dbReference type="Pfam" id="PF01878">
    <property type="entry name" value="EVE"/>
    <property type="match status" value="1"/>
</dbReference>
<feature type="region of interest" description="Disordered" evidence="2">
    <location>
        <begin position="1"/>
        <end position="24"/>
    </location>
</feature>
<feature type="domain" description="EVE" evidence="3">
    <location>
        <begin position="28"/>
        <end position="158"/>
    </location>
</feature>
<evidence type="ECO:0000259" key="3">
    <source>
        <dbReference type="Pfam" id="PF01878"/>
    </source>
</evidence>
<dbReference type="SUPFAM" id="SSF88697">
    <property type="entry name" value="PUA domain-like"/>
    <property type="match status" value="1"/>
</dbReference>
<dbReference type="OrthoDB" id="9793567at2"/>
<organism evidence="4 5">
    <name type="scientific">Salinarimonas soli</name>
    <dbReference type="NCBI Taxonomy" id="1638099"/>
    <lineage>
        <taxon>Bacteria</taxon>
        <taxon>Pseudomonadati</taxon>
        <taxon>Pseudomonadota</taxon>
        <taxon>Alphaproteobacteria</taxon>
        <taxon>Hyphomicrobiales</taxon>
        <taxon>Salinarimonadaceae</taxon>
        <taxon>Salinarimonas</taxon>
    </lineage>
</organism>
<protein>
    <recommendedName>
        <fullName evidence="1">UPF0310 protein F0L46_10190</fullName>
    </recommendedName>
</protein>
<reference evidence="4 5" key="1">
    <citation type="submission" date="2019-09" db="EMBL/GenBank/DDBJ databases">
        <title>Salinarimonas rosea gen. nov., sp. nov., a new member of the a-2 subgroup of the Proteobacteria.</title>
        <authorList>
            <person name="Liu J."/>
        </authorList>
    </citation>
    <scope>NUCLEOTIDE SEQUENCE [LARGE SCALE GENOMIC DNA]</scope>
    <source>
        <strain evidence="4 5">BN140002</strain>
    </source>
</reference>
<dbReference type="NCBIfam" id="NF002616">
    <property type="entry name" value="PRK02268.1-2"/>
    <property type="match status" value="1"/>
</dbReference>